<dbReference type="EMBL" id="LT854705">
    <property type="protein sequence ID" value="SMS14261.1"/>
    <property type="molecule type" value="Genomic_DNA"/>
</dbReference>
<dbReference type="Proteomes" id="UP000195412">
    <property type="component" value="Chromosome I"/>
</dbReference>
<dbReference type="PANTHER" id="PTHR43265">
    <property type="entry name" value="ESTERASE ESTD"/>
    <property type="match status" value="1"/>
</dbReference>
<proteinExistence type="predicted"/>
<dbReference type="InterPro" id="IPR029058">
    <property type="entry name" value="AB_hydrolase_fold"/>
</dbReference>
<dbReference type="InterPro" id="IPR053145">
    <property type="entry name" value="AB_hydrolase_Est10"/>
</dbReference>
<dbReference type="InterPro" id="IPR000073">
    <property type="entry name" value="AB_hydrolase_1"/>
</dbReference>
<reference evidence="3" key="1">
    <citation type="submission" date="2017-05" db="EMBL/GenBank/DDBJ databases">
        <authorList>
            <person name="Papadimitriou K."/>
        </authorList>
    </citation>
    <scope>NUCLEOTIDE SEQUENCE [LARGE SCALE GENOMIC DNA]</scope>
    <source>
        <strain evidence="3">ACA-DC 3411</strain>
    </source>
</reference>
<organism evidence="2 3">
    <name type="scientific">Levilactobacillus zymae</name>
    <dbReference type="NCBI Taxonomy" id="267363"/>
    <lineage>
        <taxon>Bacteria</taxon>
        <taxon>Bacillati</taxon>
        <taxon>Bacillota</taxon>
        <taxon>Bacilli</taxon>
        <taxon>Lactobacillales</taxon>
        <taxon>Lactobacillaceae</taxon>
        <taxon>Levilactobacillus</taxon>
    </lineage>
</organism>
<dbReference type="AlphaFoldDB" id="A0A1Y6JYP9"/>
<dbReference type="KEGG" id="lzy:LZ3411_1211"/>
<feature type="domain" description="Serine aminopeptidase S33" evidence="1">
    <location>
        <begin position="51"/>
        <end position="145"/>
    </location>
</feature>
<evidence type="ECO:0000313" key="2">
    <source>
        <dbReference type="EMBL" id="SMS14261.1"/>
    </source>
</evidence>
<dbReference type="PRINTS" id="PR00111">
    <property type="entry name" value="ABHYDROLASE"/>
</dbReference>
<dbReference type="GO" id="GO:0052689">
    <property type="term" value="F:carboxylic ester hydrolase activity"/>
    <property type="evidence" value="ECO:0007669"/>
    <property type="project" value="TreeGrafter"/>
</dbReference>
<gene>
    <name evidence="2" type="ORF">LZ3411_1211</name>
</gene>
<dbReference type="InterPro" id="IPR022742">
    <property type="entry name" value="Hydrolase_4"/>
</dbReference>
<dbReference type="Pfam" id="PF12146">
    <property type="entry name" value="Hydrolase_4"/>
    <property type="match status" value="1"/>
</dbReference>
<protein>
    <recommendedName>
        <fullName evidence="1">Serine aminopeptidase S33 domain-containing protein</fullName>
    </recommendedName>
</protein>
<sequence>MTEKDIEVQRDNLTIRGTLTIPDDVTTYDLAILMHGFTSDRGLNPEHILYRLSEKLVAHNVATLRFDFNGLGKSDGDFQHMTVVNEIADAEAILAYARQLPNVQHIYLMGHSQGGVVASMLAGLYPEFINRLVLMAPAATLKTDALKGVLQGAHYDPHHVPDAVPISLGDHLQVGGAYIRSAQVLPIYEVAQRYTGPVCIIHGDQDHVVDLQASKRYQAVYAQAELHVLKDADHGFHGASREAVTDLAIQAVTSPVPTQTK</sequence>
<evidence type="ECO:0000259" key="1">
    <source>
        <dbReference type="Pfam" id="PF12146"/>
    </source>
</evidence>
<name>A0A1Y6JYP9_9LACO</name>
<evidence type="ECO:0000313" key="3">
    <source>
        <dbReference type="Proteomes" id="UP000195412"/>
    </source>
</evidence>
<accession>A0A1Y6JYP9</accession>
<dbReference type="Gene3D" id="3.40.50.1820">
    <property type="entry name" value="alpha/beta hydrolase"/>
    <property type="match status" value="1"/>
</dbReference>
<dbReference type="RefSeq" id="WP_087741988.1">
    <property type="nucleotide sequence ID" value="NZ_JBPWQU010000024.1"/>
</dbReference>
<dbReference type="SUPFAM" id="SSF53474">
    <property type="entry name" value="alpha/beta-Hydrolases"/>
    <property type="match status" value="1"/>
</dbReference>
<dbReference type="PANTHER" id="PTHR43265:SF1">
    <property type="entry name" value="ESTERASE ESTD"/>
    <property type="match status" value="1"/>
</dbReference>